<gene>
    <name evidence="3" type="ORF">D3872_18720</name>
</gene>
<dbReference type="RefSeq" id="WP_119812263.1">
    <property type="nucleotide sequence ID" value="NZ_QYUP01000145.1"/>
</dbReference>
<accession>A0A418XGN9</accession>
<organism evidence="3 4">
    <name type="scientific">Massilia cavernae</name>
    <dbReference type="NCBI Taxonomy" id="2320864"/>
    <lineage>
        <taxon>Bacteria</taxon>
        <taxon>Pseudomonadati</taxon>
        <taxon>Pseudomonadota</taxon>
        <taxon>Betaproteobacteria</taxon>
        <taxon>Burkholderiales</taxon>
        <taxon>Oxalobacteraceae</taxon>
        <taxon>Telluria group</taxon>
        <taxon>Massilia</taxon>
    </lineage>
</organism>
<dbReference type="EMBL" id="QYUP01000145">
    <property type="protein sequence ID" value="RJG11629.1"/>
    <property type="molecule type" value="Genomic_DNA"/>
</dbReference>
<evidence type="ECO:0000259" key="2">
    <source>
        <dbReference type="Pfam" id="PF07811"/>
    </source>
</evidence>
<dbReference type="AlphaFoldDB" id="A0A418XGN9"/>
<keyword evidence="1" id="KW-1133">Transmembrane helix</keyword>
<dbReference type="Pfam" id="PF07811">
    <property type="entry name" value="TadE"/>
    <property type="match status" value="1"/>
</dbReference>
<sequence length="197" mass="21435">MKSRQPQRRSRESGAFAVEFATVAVIFFVFLFGVIEVARAMYMFNTLQEVTRRAASGAATIDYRTAAAKDRVRQDAIFRDSAGTLVLGDPVTDQHIRIDYLALVRGSTGSMITPIPAALMPTCPARNRVTCMTNPNSPSCIRFVRARICDPGDASVCNPVRYRTLVSLVDLPMNLPVATTIVSADTLGFSPGMTPCP</sequence>
<name>A0A418XGN9_9BURK</name>
<reference evidence="3 4" key="1">
    <citation type="submission" date="2018-09" db="EMBL/GenBank/DDBJ databases">
        <authorList>
            <person name="Zhu H."/>
        </authorList>
    </citation>
    <scope>NUCLEOTIDE SEQUENCE [LARGE SCALE GENOMIC DNA]</scope>
    <source>
        <strain evidence="3 4">K1S02-61</strain>
    </source>
</reference>
<evidence type="ECO:0000313" key="3">
    <source>
        <dbReference type="EMBL" id="RJG11629.1"/>
    </source>
</evidence>
<proteinExistence type="predicted"/>
<evidence type="ECO:0000256" key="1">
    <source>
        <dbReference type="SAM" id="Phobius"/>
    </source>
</evidence>
<keyword evidence="1" id="KW-0812">Transmembrane</keyword>
<feature type="domain" description="TadE-like" evidence="2">
    <location>
        <begin position="14"/>
        <end position="55"/>
    </location>
</feature>
<dbReference type="Proteomes" id="UP000284006">
    <property type="component" value="Unassembled WGS sequence"/>
</dbReference>
<protein>
    <submittedName>
        <fullName evidence="3">Pilus assembly protein</fullName>
    </submittedName>
</protein>
<keyword evidence="1" id="KW-0472">Membrane</keyword>
<dbReference type="InterPro" id="IPR012495">
    <property type="entry name" value="TadE-like_dom"/>
</dbReference>
<evidence type="ECO:0000313" key="4">
    <source>
        <dbReference type="Proteomes" id="UP000284006"/>
    </source>
</evidence>
<comment type="caution">
    <text evidence="3">The sequence shown here is derived from an EMBL/GenBank/DDBJ whole genome shotgun (WGS) entry which is preliminary data.</text>
</comment>
<keyword evidence="4" id="KW-1185">Reference proteome</keyword>
<dbReference type="OrthoDB" id="8708482at2"/>
<feature type="transmembrane region" description="Helical" evidence="1">
    <location>
        <begin position="20"/>
        <end position="44"/>
    </location>
</feature>